<evidence type="ECO:0000313" key="2">
    <source>
        <dbReference type="Proteomes" id="UP000219338"/>
    </source>
</evidence>
<protein>
    <recommendedName>
        <fullName evidence="3">F-box domain-containing protein</fullName>
    </recommendedName>
</protein>
<reference evidence="1" key="1">
    <citation type="submission" date="2017-01" db="EMBL/GenBank/DDBJ databases">
        <authorList>
            <person name="Mah S.A."/>
            <person name="Swanson W.J."/>
            <person name="Moy G.W."/>
            <person name="Vacquier V.D."/>
        </authorList>
    </citation>
    <scope>NUCLEOTIDE SEQUENCE [LARGE SCALE GENOMIC DNA]</scope>
    <source>
        <strain evidence="1">C18/9</strain>
    </source>
</reference>
<gene>
    <name evidence="1" type="ORF">ARMOST_11753</name>
</gene>
<proteinExistence type="predicted"/>
<keyword evidence="2" id="KW-1185">Reference proteome</keyword>
<name>A0A284RI14_ARMOS</name>
<organism evidence="1 2">
    <name type="scientific">Armillaria ostoyae</name>
    <name type="common">Armillaria root rot fungus</name>
    <dbReference type="NCBI Taxonomy" id="47428"/>
    <lineage>
        <taxon>Eukaryota</taxon>
        <taxon>Fungi</taxon>
        <taxon>Dikarya</taxon>
        <taxon>Basidiomycota</taxon>
        <taxon>Agaricomycotina</taxon>
        <taxon>Agaricomycetes</taxon>
        <taxon>Agaricomycetidae</taxon>
        <taxon>Agaricales</taxon>
        <taxon>Marasmiineae</taxon>
        <taxon>Physalacriaceae</taxon>
        <taxon>Armillaria</taxon>
    </lineage>
</organism>
<sequence>MSSSPSKRMSLPVAQSVGCWLPNQILPPELCDIVIDFLHADRASLMSCSLVCKSWLPASRLHLWDTLKLAPCNIDGFFILLSYSSTFLPYIQNVEIENAFTKFTHYEKFWTRWDNIIPYFSSRRLDNVSSLRLSKVSWGLLHDMKWSSSILHTFSDVKALHLSNVSFDNNFQVIQFLRSFPRLEDLSMAICFSFVDDELFPNDEDDDLAAMIVDEADGGAVMIGDEILPFGCAADTPLWPSLSTLHFTQGHLFDVFGLNLSSRQEIFLWMAYFLPAPAIRDLVLYSVTTAELESCGRLLHAIGGSIETLTISFLTIFTLASQISEHIDLSCLTSLQSLHFRQVGWEACDCAKLSTAFMLLSQIRSPFIQSLSFSLGVGVLDSLGGDQWESLTQALASPYLSGLQTIKFSIYYHTQAPSEKLYRSRLADCDSKGILHFEFLPAQSSCLFTE</sequence>
<dbReference type="EMBL" id="FUEG01000009">
    <property type="protein sequence ID" value="SJL08390.1"/>
    <property type="molecule type" value="Genomic_DNA"/>
</dbReference>
<dbReference type="Gene3D" id="3.80.10.10">
    <property type="entry name" value="Ribonuclease Inhibitor"/>
    <property type="match status" value="1"/>
</dbReference>
<dbReference type="OMA" id="CWREIDN"/>
<evidence type="ECO:0008006" key="3">
    <source>
        <dbReference type="Google" id="ProtNLM"/>
    </source>
</evidence>
<dbReference type="AlphaFoldDB" id="A0A284RI14"/>
<dbReference type="Proteomes" id="UP000219338">
    <property type="component" value="Unassembled WGS sequence"/>
</dbReference>
<evidence type="ECO:0000313" key="1">
    <source>
        <dbReference type="EMBL" id="SJL08390.1"/>
    </source>
</evidence>
<dbReference type="InterPro" id="IPR032675">
    <property type="entry name" value="LRR_dom_sf"/>
</dbReference>
<dbReference type="OrthoDB" id="2789810at2759"/>
<accession>A0A284RI14</accession>